<dbReference type="RefSeq" id="WP_019597365.1">
    <property type="nucleotide sequence ID" value="NZ_FNQC01000006.1"/>
</dbReference>
<protein>
    <recommendedName>
        <fullName evidence="7">S-adenosyl-l-methionine hydroxide adenosyltransferase</fullName>
    </recommendedName>
</protein>
<evidence type="ECO:0000256" key="2">
    <source>
        <dbReference type="ARBA" id="ARBA00024035"/>
    </source>
</evidence>
<dbReference type="InterPro" id="IPR046470">
    <property type="entry name" value="SAM_HAT_C"/>
</dbReference>
<dbReference type="PANTHER" id="PTHR35092">
    <property type="entry name" value="CHLORINASE MJ1651"/>
    <property type="match status" value="1"/>
</dbReference>
<keyword evidence="6" id="KW-1185">Reference proteome</keyword>
<dbReference type="InterPro" id="IPR002747">
    <property type="entry name" value="SAM_OH_AdoTrfase"/>
</dbReference>
<gene>
    <name evidence="5" type="ORF">SAMN05444412_106213</name>
</gene>
<dbReference type="SUPFAM" id="SSF101852">
    <property type="entry name" value="Bacterial fluorinating enzyme, C-terminal domain"/>
    <property type="match status" value="1"/>
</dbReference>
<dbReference type="InterPro" id="IPR046469">
    <property type="entry name" value="SAM_HAT_N"/>
</dbReference>
<dbReference type="InterPro" id="IPR023227">
    <property type="entry name" value="SAM_OH_AdoTrfase_C_sf"/>
</dbReference>
<keyword evidence="1" id="KW-0949">S-adenosyl-L-methionine</keyword>
<sequence length="259" mass="28512">MALITFTSDFGDGDYYAPAVKAKMLSINPQLNIIDISHSVDTYDIAHAAFILRAVYKDFPKGTIHLMALNGTSNMTDGFIGIKLEDHIFVGPNNGVLSLLSDHDPGIIVQFADIHLKDSTFPAKDILAPIAAKVASGAAIHDFGGPLMQMKKMIPRQFKATRKQIIGHVVRVDNYGNLLTNISKEIFDKLNPGKFTIEFSRESLTKLNKTYDHVEPGDCFAIFNSLELLEIGINHGHGADLLGLRLDSPVFINFFPEEA</sequence>
<dbReference type="InterPro" id="IPR023228">
    <property type="entry name" value="SAM_OH_AdoTrfase_N_sf"/>
</dbReference>
<feature type="domain" description="S-adenosyl-l-methionine hydroxide adenosyltransferase C-terminal" evidence="4">
    <location>
        <begin position="167"/>
        <end position="250"/>
    </location>
</feature>
<dbReference type="Gene3D" id="2.40.30.90">
    <property type="entry name" value="Bacterial fluorinating enzyme like"/>
    <property type="match status" value="1"/>
</dbReference>
<dbReference type="Proteomes" id="UP000199663">
    <property type="component" value="Unassembled WGS sequence"/>
</dbReference>
<evidence type="ECO:0000313" key="6">
    <source>
        <dbReference type="Proteomes" id="UP000199663"/>
    </source>
</evidence>
<comment type="similarity">
    <text evidence="2">Belongs to the SAM hydrolase / SAM-dependent halogenase family.</text>
</comment>
<accession>A0A1H3QN11</accession>
<dbReference type="Gene3D" id="3.40.50.10790">
    <property type="entry name" value="S-adenosyl-l-methionine hydroxide adenosyltransferase, N-terminal"/>
    <property type="match status" value="1"/>
</dbReference>
<dbReference type="EMBL" id="FNQC01000006">
    <property type="protein sequence ID" value="SDZ14974.1"/>
    <property type="molecule type" value="Genomic_DNA"/>
</dbReference>
<evidence type="ECO:0008006" key="7">
    <source>
        <dbReference type="Google" id="ProtNLM"/>
    </source>
</evidence>
<comment type="caution">
    <text evidence="5">The sequence shown here is derived from an EMBL/GenBank/DDBJ whole genome shotgun (WGS) entry which is preliminary data.</text>
</comment>
<dbReference type="Pfam" id="PF20257">
    <property type="entry name" value="SAM_HAT_C"/>
    <property type="match status" value="1"/>
</dbReference>
<reference evidence="5 6" key="1">
    <citation type="submission" date="2016-10" db="EMBL/GenBank/DDBJ databases">
        <authorList>
            <person name="Varghese N."/>
            <person name="Submissions S."/>
        </authorList>
    </citation>
    <scope>NUCLEOTIDE SEQUENCE [LARGE SCALE GENOMIC DNA]</scope>
    <source>
        <strain evidence="5 6">DSM 17997</strain>
    </source>
</reference>
<name>A0A1H3QN11_9BACT</name>
<feature type="domain" description="S-adenosyl-l-methionine hydroxide adenosyltransferase N-terminal" evidence="3">
    <location>
        <begin position="4"/>
        <end position="144"/>
    </location>
</feature>
<evidence type="ECO:0000259" key="4">
    <source>
        <dbReference type="Pfam" id="PF20257"/>
    </source>
</evidence>
<proteinExistence type="inferred from homology"/>
<evidence type="ECO:0000313" key="5">
    <source>
        <dbReference type="EMBL" id="SDZ14974.1"/>
    </source>
</evidence>
<dbReference type="PIRSF" id="PIRSF006779">
    <property type="entry name" value="UCP006779"/>
    <property type="match status" value="1"/>
</dbReference>
<evidence type="ECO:0000256" key="1">
    <source>
        <dbReference type="ARBA" id="ARBA00022691"/>
    </source>
</evidence>
<evidence type="ECO:0000259" key="3">
    <source>
        <dbReference type="Pfam" id="PF01887"/>
    </source>
</evidence>
<dbReference type="Pfam" id="PF01887">
    <property type="entry name" value="SAM_HAT_N"/>
    <property type="match status" value="1"/>
</dbReference>
<organism evidence="5 6">
    <name type="scientific">Rhodonellum ikkaensis</name>
    <dbReference type="NCBI Taxonomy" id="336829"/>
    <lineage>
        <taxon>Bacteria</taxon>
        <taxon>Pseudomonadati</taxon>
        <taxon>Bacteroidota</taxon>
        <taxon>Cytophagia</taxon>
        <taxon>Cytophagales</taxon>
        <taxon>Cytophagaceae</taxon>
        <taxon>Rhodonellum</taxon>
    </lineage>
</organism>
<dbReference type="PANTHER" id="PTHR35092:SF1">
    <property type="entry name" value="CHLORINASE MJ1651"/>
    <property type="match status" value="1"/>
</dbReference>
<dbReference type="SUPFAM" id="SSF102522">
    <property type="entry name" value="Bacterial fluorinating enzyme, N-terminal domain"/>
    <property type="match status" value="1"/>
</dbReference>